<organism evidence="1 2">
    <name type="scientific">Streptomyces scabiei</name>
    <dbReference type="NCBI Taxonomy" id="1930"/>
    <lineage>
        <taxon>Bacteria</taxon>
        <taxon>Bacillati</taxon>
        <taxon>Actinomycetota</taxon>
        <taxon>Actinomycetes</taxon>
        <taxon>Kitasatosporales</taxon>
        <taxon>Streptomycetaceae</taxon>
        <taxon>Streptomyces</taxon>
    </lineage>
</organism>
<accession>A0A100JR29</accession>
<evidence type="ECO:0000313" key="1">
    <source>
        <dbReference type="EMBL" id="GAQ64107.1"/>
    </source>
</evidence>
<proteinExistence type="predicted"/>
<protein>
    <submittedName>
        <fullName evidence="1">Uncharacterized protein</fullName>
    </submittedName>
</protein>
<evidence type="ECO:0000313" key="2">
    <source>
        <dbReference type="Proteomes" id="UP000067448"/>
    </source>
</evidence>
<gene>
    <name evidence="1" type="ORF">SsS58_04497</name>
</gene>
<comment type="caution">
    <text evidence="1">The sequence shown here is derived from an EMBL/GenBank/DDBJ whole genome shotgun (WGS) entry which is preliminary data.</text>
</comment>
<reference evidence="2" key="3">
    <citation type="submission" date="2016-02" db="EMBL/GenBank/DDBJ databases">
        <title>Draft genome of pathogenic Streptomyces sp. in Japan.</title>
        <authorList>
            <person name="Tomihama T."/>
            <person name="Ikenaga M."/>
            <person name="Sakai M."/>
            <person name="Okubo T."/>
            <person name="Ikeda S."/>
        </authorList>
    </citation>
    <scope>NUCLEOTIDE SEQUENCE [LARGE SCALE GENOMIC DNA]</scope>
    <source>
        <strain evidence="2">S58</strain>
    </source>
</reference>
<sequence length="195" mass="21158">MSRDRQHLIHGAVSTITALRDLPLTEQHIEVLAVDLTPFLTAMLADTDAELADILPVAYALTEQAGPADRTVTEYDGCTSSIHPEVEEDSPAALLALELRSMQPDVTATDVPTRTHLTLTVQPQSLHGWKWWRRKLAVGAILRHGSVVTGTGHYGEITVQLRGPNVGELLDAQAVNESAKKLQGILAESPVGHPW</sequence>
<dbReference type="EMBL" id="BCMM01000021">
    <property type="protein sequence ID" value="GAQ64107.1"/>
    <property type="molecule type" value="Genomic_DNA"/>
</dbReference>
<reference evidence="2" key="1">
    <citation type="submission" date="2015-11" db="EMBL/GenBank/DDBJ databases">
        <authorList>
            <consortium name="Cross-ministerial Strategic Innovation Promotion Program (SIP) consortium"/>
            <person name="Tomihama T."/>
            <person name="Ikenaga M."/>
            <person name="Sakai M."/>
            <person name="Okubo T."/>
            <person name="Ikeda S."/>
        </authorList>
    </citation>
    <scope>NUCLEOTIDE SEQUENCE [LARGE SCALE GENOMIC DNA]</scope>
    <source>
        <strain evidence="2">S58</strain>
    </source>
</reference>
<dbReference type="AlphaFoldDB" id="A0A100JR29"/>
<reference evidence="1 2" key="2">
    <citation type="journal article" date="2016" name="Genome Announc.">
        <title>Draft Genome Sequences of Streptomyces scabiei S58, Streptomyces turgidiscabies T45, and Streptomyces acidiscabies a10, the Pathogens of Potato Common Scab, Isolated in Japan.</title>
        <authorList>
            <person name="Tomihama T."/>
            <person name="Nishi Y."/>
            <person name="Sakai M."/>
            <person name="Ikenaga M."/>
            <person name="Okubo T."/>
            <person name="Ikeda S."/>
        </authorList>
    </citation>
    <scope>NUCLEOTIDE SEQUENCE [LARGE SCALE GENOMIC DNA]</scope>
    <source>
        <strain evidence="1 2">S58</strain>
    </source>
</reference>
<name>A0A100JR29_STRSC</name>
<dbReference type="Proteomes" id="UP000067448">
    <property type="component" value="Unassembled WGS sequence"/>
</dbReference>